<dbReference type="InterPro" id="IPR050302">
    <property type="entry name" value="Rab_GAP_TBC_domain"/>
</dbReference>
<evidence type="ECO:0000313" key="3">
    <source>
        <dbReference type="EMBL" id="KIM31890.1"/>
    </source>
</evidence>
<dbReference type="HOGENOM" id="CLU_027881_1_0_1"/>
<keyword evidence="4" id="KW-1185">Reference proteome</keyword>
<evidence type="ECO:0000259" key="2">
    <source>
        <dbReference type="PROSITE" id="PS50086"/>
    </source>
</evidence>
<dbReference type="PANTHER" id="PTHR47219:SF15">
    <property type="entry name" value="TBC1 DOMAIN FAMILY MEMBER 12 ISOFORM X1"/>
    <property type="match status" value="1"/>
</dbReference>
<dbReference type="Proteomes" id="UP000054097">
    <property type="component" value="Unassembled WGS sequence"/>
</dbReference>
<dbReference type="PROSITE" id="PS50086">
    <property type="entry name" value="TBC_RABGAP"/>
    <property type="match status" value="1"/>
</dbReference>
<dbReference type="Pfam" id="PF00566">
    <property type="entry name" value="RabGAP-TBC"/>
    <property type="match status" value="1"/>
</dbReference>
<dbReference type="Gene3D" id="1.10.8.270">
    <property type="entry name" value="putative rabgap domain of human tbc1 domain family member 14 like domains"/>
    <property type="match status" value="1"/>
</dbReference>
<dbReference type="Gene3D" id="1.10.472.80">
    <property type="entry name" value="Ypt/Rab-GAP domain of gyp1p, domain 3"/>
    <property type="match status" value="1"/>
</dbReference>
<dbReference type="InterPro" id="IPR000195">
    <property type="entry name" value="Rab-GAP-TBC_dom"/>
</dbReference>
<dbReference type="STRING" id="933852.A0A0C3B4Y2"/>
<feature type="region of interest" description="Disordered" evidence="1">
    <location>
        <begin position="25"/>
        <end position="66"/>
    </location>
</feature>
<protein>
    <recommendedName>
        <fullName evidence="2">Rab-GAP TBC domain-containing protein</fullName>
    </recommendedName>
</protein>
<organism evidence="3 4">
    <name type="scientific">Serendipita vermifera MAFF 305830</name>
    <dbReference type="NCBI Taxonomy" id="933852"/>
    <lineage>
        <taxon>Eukaryota</taxon>
        <taxon>Fungi</taxon>
        <taxon>Dikarya</taxon>
        <taxon>Basidiomycota</taxon>
        <taxon>Agaricomycotina</taxon>
        <taxon>Agaricomycetes</taxon>
        <taxon>Sebacinales</taxon>
        <taxon>Serendipitaceae</taxon>
        <taxon>Serendipita</taxon>
    </lineage>
</organism>
<evidence type="ECO:0000313" key="4">
    <source>
        <dbReference type="Proteomes" id="UP000054097"/>
    </source>
</evidence>
<feature type="compositionally biased region" description="Acidic residues" evidence="1">
    <location>
        <begin position="53"/>
        <end position="63"/>
    </location>
</feature>
<dbReference type="PANTHER" id="PTHR47219">
    <property type="entry name" value="RAB GTPASE-ACTIVATING PROTEIN 1-LIKE"/>
    <property type="match status" value="1"/>
</dbReference>
<evidence type="ECO:0000256" key="1">
    <source>
        <dbReference type="SAM" id="MobiDB-lite"/>
    </source>
</evidence>
<dbReference type="SMART" id="SM00164">
    <property type="entry name" value="TBC"/>
    <property type="match status" value="1"/>
</dbReference>
<feature type="compositionally biased region" description="Acidic residues" evidence="1">
    <location>
        <begin position="160"/>
        <end position="169"/>
    </location>
</feature>
<dbReference type="GO" id="GO:0005096">
    <property type="term" value="F:GTPase activator activity"/>
    <property type="evidence" value="ECO:0007669"/>
    <property type="project" value="TreeGrafter"/>
</dbReference>
<dbReference type="Gene3D" id="1.10.10.750">
    <property type="entry name" value="Ypt/Rab-GAP domain of gyp1p, domain 1"/>
    <property type="match status" value="1"/>
</dbReference>
<dbReference type="OrthoDB" id="289721at2759"/>
<name>A0A0C3B4Y2_SERVB</name>
<feature type="region of interest" description="Disordered" evidence="1">
    <location>
        <begin position="98"/>
        <end position="267"/>
    </location>
</feature>
<reference evidence="3 4" key="1">
    <citation type="submission" date="2014-04" db="EMBL/GenBank/DDBJ databases">
        <authorList>
            <consortium name="DOE Joint Genome Institute"/>
            <person name="Kuo A."/>
            <person name="Zuccaro A."/>
            <person name="Kohler A."/>
            <person name="Nagy L.G."/>
            <person name="Floudas D."/>
            <person name="Copeland A."/>
            <person name="Barry K.W."/>
            <person name="Cichocki N."/>
            <person name="Veneault-Fourrey C."/>
            <person name="LaButti K."/>
            <person name="Lindquist E.A."/>
            <person name="Lipzen A."/>
            <person name="Lundell T."/>
            <person name="Morin E."/>
            <person name="Murat C."/>
            <person name="Sun H."/>
            <person name="Tunlid A."/>
            <person name="Henrissat B."/>
            <person name="Grigoriev I.V."/>
            <person name="Hibbett D.S."/>
            <person name="Martin F."/>
            <person name="Nordberg H.P."/>
            <person name="Cantor M.N."/>
            <person name="Hua S.X."/>
        </authorList>
    </citation>
    <scope>NUCLEOTIDE SEQUENCE [LARGE SCALE GENOMIC DNA]</scope>
    <source>
        <strain evidence="3 4">MAFF 305830</strain>
    </source>
</reference>
<gene>
    <name evidence="3" type="ORF">M408DRAFT_327288</name>
</gene>
<feature type="compositionally biased region" description="Acidic residues" evidence="1">
    <location>
        <begin position="29"/>
        <end position="39"/>
    </location>
</feature>
<dbReference type="InterPro" id="IPR035969">
    <property type="entry name" value="Rab-GAP_TBC_sf"/>
</dbReference>
<dbReference type="AlphaFoldDB" id="A0A0C3B4Y2"/>
<dbReference type="GO" id="GO:0031267">
    <property type="term" value="F:small GTPase binding"/>
    <property type="evidence" value="ECO:0007669"/>
    <property type="project" value="TreeGrafter"/>
</dbReference>
<dbReference type="EMBL" id="KN824281">
    <property type="protein sequence ID" value="KIM31890.1"/>
    <property type="molecule type" value="Genomic_DNA"/>
</dbReference>
<proteinExistence type="predicted"/>
<dbReference type="SUPFAM" id="SSF47923">
    <property type="entry name" value="Ypt/Rab-GAP domain of gyp1p"/>
    <property type="match status" value="2"/>
</dbReference>
<feature type="compositionally biased region" description="Polar residues" evidence="1">
    <location>
        <begin position="195"/>
        <end position="207"/>
    </location>
</feature>
<feature type="domain" description="Rab-GAP TBC" evidence="2">
    <location>
        <begin position="335"/>
        <end position="534"/>
    </location>
</feature>
<reference evidence="4" key="2">
    <citation type="submission" date="2015-01" db="EMBL/GenBank/DDBJ databases">
        <title>Evolutionary Origins and Diversification of the Mycorrhizal Mutualists.</title>
        <authorList>
            <consortium name="DOE Joint Genome Institute"/>
            <consortium name="Mycorrhizal Genomics Consortium"/>
            <person name="Kohler A."/>
            <person name="Kuo A."/>
            <person name="Nagy L.G."/>
            <person name="Floudas D."/>
            <person name="Copeland A."/>
            <person name="Barry K.W."/>
            <person name="Cichocki N."/>
            <person name="Veneault-Fourrey C."/>
            <person name="LaButti K."/>
            <person name="Lindquist E.A."/>
            <person name="Lipzen A."/>
            <person name="Lundell T."/>
            <person name="Morin E."/>
            <person name="Murat C."/>
            <person name="Riley R."/>
            <person name="Ohm R."/>
            <person name="Sun H."/>
            <person name="Tunlid A."/>
            <person name="Henrissat B."/>
            <person name="Grigoriev I.V."/>
            <person name="Hibbett D.S."/>
            <person name="Martin F."/>
        </authorList>
    </citation>
    <scope>NUCLEOTIDE SEQUENCE [LARGE SCALE GENOMIC DNA]</scope>
    <source>
        <strain evidence="4">MAFF 305830</strain>
    </source>
</reference>
<sequence>MSSDEGHPQVSNTVEIAAIRSEVSNAFSMEDDSDGEQFDIDSFRARRQAELEATAEPEPDESYMEQAQSPKYIIRNSADLVVQEAAVTSQPVSPFAVAYNGTDSEPPLSAKLHSASLEDQPKEYQNPEPHSPYPHVRTTSINEQDEGVEVDMPSQSFEDISLEEGDVGEEGVATPNSARTPGSGFGDTHSPRSAGFSTHQQASSVAAATSHPLPVSNPVPPSGATDVSGQAFDAQFKRSKKAGGRSALQKMVSRTRPTHLPPKPKEEDVKHLKVWEEMMKKSRYAEEKRRQELKRRREAHEKEVEESIPRWQQEIVPDWRRVMREPALRALWWRGIPPKLRGQLWEKAVGNPLQMGKDAFKSCLARGQRAIARGTFPQESLDQMEADMDSTLPALHLFHRESGVMRQDLQELMIAWTVARSDEALGYTMGAARIGAMLLINIPLPHTFLTMRNLLERHCLRSLYGGPAVKQDVEAYYRIFDTLLADSLPKVYFNFKQHHISPVEYLPDWLIPMFMDHLPFEACARLWDIIVLEGDSFLFRAALAIFGVLEARLFFPDRGELMQVLRGESKAAAEVAKRAAGGAAEIIDLGARYEVYGLDEGTLWERIEASEEWWRESTWSRLIQRELPDI</sequence>
<feature type="compositionally biased region" description="Basic and acidic residues" evidence="1">
    <location>
        <begin position="41"/>
        <end position="50"/>
    </location>
</feature>
<accession>A0A0C3B4Y2</accession>